<dbReference type="PROSITE" id="PS00547">
    <property type="entry name" value="TRANSGLUTAMINASES"/>
    <property type="match status" value="1"/>
</dbReference>
<dbReference type="EC" id="3.5.1.44" evidence="27"/>
<dbReference type="GO" id="GO:0005886">
    <property type="term" value="C:plasma membrane"/>
    <property type="evidence" value="ECO:0007669"/>
    <property type="project" value="UniProtKB-SubCell"/>
</dbReference>
<dbReference type="GO" id="GO:0005525">
    <property type="term" value="F:GTP binding"/>
    <property type="evidence" value="ECO:0007669"/>
    <property type="project" value="UniProtKB-KW"/>
</dbReference>
<feature type="domain" description="Transglutaminase-like" evidence="43">
    <location>
        <begin position="249"/>
        <end position="340"/>
    </location>
</feature>
<dbReference type="GO" id="GO:0005829">
    <property type="term" value="C:cytosol"/>
    <property type="evidence" value="ECO:0007669"/>
    <property type="project" value="UniProtKB-SubCell"/>
</dbReference>
<dbReference type="InterPro" id="IPR036985">
    <property type="entry name" value="Transglutaminase-like_sf"/>
</dbReference>
<keyword evidence="17" id="KW-0378">Hydrolase</keyword>
<dbReference type="PANTHER" id="PTHR11590">
    <property type="entry name" value="PROTEIN-GLUTAMINE GAMMA-GLUTAMYLTRANSFERASE"/>
    <property type="match status" value="1"/>
</dbReference>
<sequence>CVYAVPNMESCDLNIKSNNSNHHTDRYGDQRLVVRRGQPFSVLLHLKPDFKLSETKSDTKACFGLGDSTVDTEWSASATADPSGNTVSVSISPPPTAPIGLYSLTLEQEGQKVKLGEFTLLFNAWCRGDAVYMRSETKRKEYVLAQHGLVYRGTHKRIKGTPWNYRQFDPDILDICLMILDSNPKFVSDADQDCSARRNPIYVTRVLSAMINSNDDRGVLVGEWHDYSDGVPPGRWIGSADILRQWAESGPVRYGQCWVFAAVACTVSRALGIPCRVVSNFGSAHDSDANLIIENLYDENGENISQSDSIWNFHVWVDSWMTRPDLGSEFDGWQTSDPTPQETSEGVFCCGPAPVRAIKEGELTKKYDAPFIFAEVNADVVDLVRLSDGQIVKFGGSTKSVGRFISTKAVGSEERHDITHQYKYPEGSPEERQVYEKAQHRNKLQQRGEEPGLHLKIKLAHDMIVGSDFEVFAVLTNNCMEARTCSFMFFAKTVSYNGKLGESCGFASQKVEVAPGEGHCCRIAASPSRGSASPRANPSPTGALTYLLCLLNRVFFTPRPTHVSRRIEDVGPRQEAKASLQFSPSRAGATVLLVNFDSDKLNNIKTRKSSFSTINPTLFISLSR</sequence>
<dbReference type="InterPro" id="IPR014756">
    <property type="entry name" value="Ig_E-set"/>
</dbReference>
<feature type="active site" evidence="41">
    <location>
        <position position="337"/>
    </location>
</feature>
<dbReference type="GeneTree" id="ENSGT01050000244866"/>
<keyword evidence="20" id="KW-0342">GTP-binding</keyword>
<evidence type="ECO:0000256" key="9">
    <source>
        <dbReference type="ARBA" id="ARBA00022475"/>
    </source>
</evidence>
<evidence type="ECO:0000256" key="37">
    <source>
        <dbReference type="ARBA" id="ARBA00047868"/>
    </source>
</evidence>
<evidence type="ECO:0000256" key="30">
    <source>
        <dbReference type="ARBA" id="ARBA00041677"/>
    </source>
</evidence>
<keyword evidence="8" id="KW-0158">Chromosome</keyword>
<dbReference type="SUPFAM" id="SSF49309">
    <property type="entry name" value="Transglutaminase, two C-terminal domains"/>
    <property type="match status" value="2"/>
</dbReference>
<evidence type="ECO:0000256" key="3">
    <source>
        <dbReference type="ARBA" id="ARBA00004236"/>
    </source>
</evidence>
<proteinExistence type="inferred from homology"/>
<dbReference type="FunFam" id="3.90.260.10:FF:000001">
    <property type="entry name" value="Protein-glutamine gamma-glutamyltransferase 2"/>
    <property type="match status" value="1"/>
</dbReference>
<keyword evidence="13" id="KW-0645">Protease</keyword>
<feature type="binding site" evidence="42">
    <location>
        <position position="379"/>
    </location>
    <ligand>
        <name>Ca(2+)</name>
        <dbReference type="ChEBI" id="CHEBI:29108"/>
    </ligand>
</feature>
<reference evidence="44 45" key="1">
    <citation type="journal article" date="2011" name="Genome Biol. Evol.">
        <title>Integration of the genetic map and genome assembly of fugu facilitates insights into distinct features of genome evolution in teleosts and mammals.</title>
        <authorList>
            <person name="Kai W."/>
            <person name="Kikuchi K."/>
            <person name="Tohari S."/>
            <person name="Chew A.K."/>
            <person name="Tay A."/>
            <person name="Fujiwara A."/>
            <person name="Hosoya S."/>
            <person name="Suetake H."/>
            <person name="Naruse K."/>
            <person name="Brenner S."/>
            <person name="Suzuki Y."/>
            <person name="Venkatesh B."/>
        </authorList>
    </citation>
    <scope>NUCLEOTIDE SEQUENCE [LARGE SCALE GENOMIC DNA]</scope>
</reference>
<evidence type="ECO:0000256" key="19">
    <source>
        <dbReference type="ARBA" id="ARBA00023128"/>
    </source>
</evidence>
<evidence type="ECO:0000256" key="39">
    <source>
        <dbReference type="ARBA" id="ARBA00048230"/>
    </source>
</evidence>
<evidence type="ECO:0000256" key="11">
    <source>
        <dbReference type="ARBA" id="ARBA00022525"/>
    </source>
</evidence>
<evidence type="ECO:0000313" key="45">
    <source>
        <dbReference type="Proteomes" id="UP000005226"/>
    </source>
</evidence>
<comment type="cofactor">
    <cofactor evidence="42">
        <name>Ca(2+)</name>
        <dbReference type="ChEBI" id="CHEBI:29108"/>
    </cofactor>
    <text evidence="42">Binds 1 Ca(2+) ion per subunit.</text>
</comment>
<evidence type="ECO:0000256" key="8">
    <source>
        <dbReference type="ARBA" id="ARBA00022454"/>
    </source>
</evidence>
<accession>H2UTL3</accession>
<evidence type="ECO:0000256" key="14">
    <source>
        <dbReference type="ARBA" id="ARBA00022679"/>
    </source>
</evidence>
<keyword evidence="45" id="KW-1185">Reference proteome</keyword>
<comment type="catalytic activity">
    <reaction evidence="25">
        <text>L-glutaminyl-[protein] + serotonin = 5-serotonyl-L-glutamyl-[protein] + NH4(+)</text>
        <dbReference type="Rhea" id="RHEA:66552"/>
        <dbReference type="Rhea" id="RHEA-COMP:10207"/>
        <dbReference type="Rhea" id="RHEA-COMP:17052"/>
        <dbReference type="ChEBI" id="CHEBI:28938"/>
        <dbReference type="ChEBI" id="CHEBI:30011"/>
        <dbReference type="ChEBI" id="CHEBI:167174"/>
        <dbReference type="ChEBI" id="CHEBI:350546"/>
    </reaction>
    <physiologicalReaction direction="left-to-right" evidence="25">
        <dbReference type="Rhea" id="RHEA:66553"/>
    </physiologicalReaction>
</comment>
<evidence type="ECO:0000256" key="27">
    <source>
        <dbReference type="ARBA" id="ARBA00039019"/>
    </source>
</evidence>
<dbReference type="GO" id="GO:0005694">
    <property type="term" value="C:chromosome"/>
    <property type="evidence" value="ECO:0007669"/>
    <property type="project" value="UniProtKB-SubCell"/>
</dbReference>
<dbReference type="InterPro" id="IPR013783">
    <property type="entry name" value="Ig-like_fold"/>
</dbReference>
<dbReference type="OMA" id="VGEWGEF"/>
<evidence type="ECO:0000256" key="20">
    <source>
        <dbReference type="ARBA" id="ARBA00023134"/>
    </source>
</evidence>
<keyword evidence="9" id="KW-1003">Cell membrane</keyword>
<evidence type="ECO:0000256" key="28">
    <source>
        <dbReference type="ARBA" id="ARBA00040561"/>
    </source>
</evidence>
<dbReference type="GO" id="GO:0046872">
    <property type="term" value="F:metal ion binding"/>
    <property type="evidence" value="ECO:0007669"/>
    <property type="project" value="UniProtKB-KW"/>
</dbReference>
<feature type="active site" evidence="41">
    <location>
        <position position="314"/>
    </location>
</feature>
<evidence type="ECO:0000256" key="31">
    <source>
        <dbReference type="ARBA" id="ARBA00042099"/>
    </source>
</evidence>
<evidence type="ECO:0000256" key="21">
    <source>
        <dbReference type="ARBA" id="ARBA00023136"/>
    </source>
</evidence>
<dbReference type="Pfam" id="PF00927">
    <property type="entry name" value="Transglut_C"/>
    <property type="match status" value="1"/>
</dbReference>
<dbReference type="SUPFAM" id="SSF81296">
    <property type="entry name" value="E set domains"/>
    <property type="match status" value="1"/>
</dbReference>
<dbReference type="EC" id="2.3.2.13" evidence="24"/>
<evidence type="ECO:0000256" key="42">
    <source>
        <dbReference type="PIRSR" id="PIRSR000459-2"/>
    </source>
</evidence>
<evidence type="ECO:0000256" key="7">
    <source>
        <dbReference type="ARBA" id="ARBA00005968"/>
    </source>
</evidence>
<comment type="similarity">
    <text evidence="7">Belongs to the transglutaminase superfamily. Transglutaminase family.</text>
</comment>
<comment type="catalytic activity">
    <reaction evidence="38">
        <text>L-glutaminyl-[protein] + histamine = 5-histaminyl-L-glutamyl-[protein] + NH4(+)</text>
        <dbReference type="Rhea" id="RHEA:66564"/>
        <dbReference type="Rhea" id="RHEA-COMP:10207"/>
        <dbReference type="Rhea" id="RHEA-COMP:17056"/>
        <dbReference type="ChEBI" id="CHEBI:28938"/>
        <dbReference type="ChEBI" id="CHEBI:30011"/>
        <dbReference type="ChEBI" id="CHEBI:58432"/>
        <dbReference type="ChEBI" id="CHEBI:167179"/>
    </reaction>
    <physiologicalReaction direction="left-to-right" evidence="38">
        <dbReference type="Rhea" id="RHEA:66565"/>
    </physiologicalReaction>
</comment>
<keyword evidence="19" id="KW-0496">Mitochondrion</keyword>
<evidence type="ECO:0000256" key="34">
    <source>
        <dbReference type="ARBA" id="ARBA00042912"/>
    </source>
</evidence>
<evidence type="ECO:0000256" key="40">
    <source>
        <dbReference type="ARBA" id="ARBA00048365"/>
    </source>
</evidence>
<keyword evidence="12" id="KW-0272">Extracellular matrix</keyword>
<evidence type="ECO:0000256" key="32">
    <source>
        <dbReference type="ARBA" id="ARBA00042105"/>
    </source>
</evidence>
<dbReference type="GO" id="GO:0005739">
    <property type="term" value="C:mitochondrion"/>
    <property type="evidence" value="ECO:0007669"/>
    <property type="project" value="UniProtKB-SubCell"/>
</dbReference>
<dbReference type="PIRSF" id="PIRSF000459">
    <property type="entry name" value="TGM_EBP42"/>
    <property type="match status" value="1"/>
</dbReference>
<evidence type="ECO:0000256" key="5">
    <source>
        <dbReference type="ARBA" id="ARBA00004498"/>
    </source>
</evidence>
<keyword evidence="16" id="KW-0547">Nucleotide-binding</keyword>
<evidence type="ECO:0000256" key="23">
    <source>
        <dbReference type="ARBA" id="ARBA00023315"/>
    </source>
</evidence>
<evidence type="ECO:0000256" key="4">
    <source>
        <dbReference type="ARBA" id="ARBA00004286"/>
    </source>
</evidence>
<dbReference type="Proteomes" id="UP000005226">
    <property type="component" value="Chromosome 3"/>
</dbReference>
<feature type="binding site" evidence="42">
    <location>
        <position position="377"/>
    </location>
    <ligand>
        <name>Ca(2+)</name>
        <dbReference type="ChEBI" id="CHEBI:29108"/>
    </ligand>
</feature>
<dbReference type="Ensembl" id="ENSTRUT00000040429.3">
    <property type="protein sequence ID" value="ENSTRUP00000040287.3"/>
    <property type="gene ID" value="ENSTRUG00000015768.3"/>
</dbReference>
<evidence type="ECO:0000256" key="33">
    <source>
        <dbReference type="ARBA" id="ARBA00042239"/>
    </source>
</evidence>
<evidence type="ECO:0000256" key="36">
    <source>
        <dbReference type="ARBA" id="ARBA00043138"/>
    </source>
</evidence>
<dbReference type="InterPro" id="IPR001102">
    <property type="entry name" value="Transglutaminase_N"/>
</dbReference>
<evidence type="ECO:0000256" key="22">
    <source>
        <dbReference type="ARBA" id="ARBA00023242"/>
    </source>
</evidence>
<keyword evidence="18 42" id="KW-0106">Calcium</keyword>
<dbReference type="InterPro" id="IPR036238">
    <property type="entry name" value="Transglutaminase_C_sf"/>
</dbReference>
<keyword evidence="10" id="KW-0963">Cytoplasm</keyword>
<dbReference type="SUPFAM" id="SSF54001">
    <property type="entry name" value="Cysteine proteinases"/>
    <property type="match status" value="1"/>
</dbReference>
<comment type="catalytic activity">
    <reaction evidence="39">
        <text>L-glutaminyl-[protein] + (R)-noradrenaline = 5-(R)-noradrenalinyl-L-glutamyl-[protein] + NH4(+)</text>
        <dbReference type="Rhea" id="RHEA:66560"/>
        <dbReference type="Rhea" id="RHEA-COMP:10207"/>
        <dbReference type="Rhea" id="RHEA-COMP:17054"/>
        <dbReference type="ChEBI" id="CHEBI:28938"/>
        <dbReference type="ChEBI" id="CHEBI:30011"/>
        <dbReference type="ChEBI" id="CHEBI:72587"/>
        <dbReference type="ChEBI" id="CHEBI:167178"/>
    </reaction>
    <physiologicalReaction direction="left-to-right" evidence="39">
        <dbReference type="Rhea" id="RHEA:66561"/>
    </physiologicalReaction>
</comment>
<dbReference type="InterPro" id="IPR013808">
    <property type="entry name" value="Transglutaminase_AS"/>
</dbReference>
<evidence type="ECO:0000256" key="10">
    <source>
        <dbReference type="ARBA" id="ARBA00022490"/>
    </source>
</evidence>
<evidence type="ECO:0000256" key="25">
    <source>
        <dbReference type="ARBA" id="ARBA00036377"/>
    </source>
</evidence>
<evidence type="ECO:0000256" key="18">
    <source>
        <dbReference type="ARBA" id="ARBA00022837"/>
    </source>
</evidence>
<evidence type="ECO:0000256" key="13">
    <source>
        <dbReference type="ARBA" id="ARBA00022670"/>
    </source>
</evidence>
<evidence type="ECO:0000256" key="16">
    <source>
        <dbReference type="ARBA" id="ARBA00022741"/>
    </source>
</evidence>
<gene>
    <name evidence="44" type="primary">LOC101067089</name>
</gene>
<dbReference type="GO" id="GO:0003810">
    <property type="term" value="F:protein-glutamine gamma-glutamyltransferase activity"/>
    <property type="evidence" value="ECO:0007669"/>
    <property type="project" value="UniProtKB-EC"/>
</dbReference>
<evidence type="ECO:0000256" key="41">
    <source>
        <dbReference type="PIRSR" id="PIRSR000459-1"/>
    </source>
</evidence>
<dbReference type="GO" id="GO:0006508">
    <property type="term" value="P:proteolysis"/>
    <property type="evidence" value="ECO:0007669"/>
    <property type="project" value="UniProtKB-KW"/>
</dbReference>
<reference evidence="44" key="3">
    <citation type="submission" date="2025-09" db="UniProtKB">
        <authorList>
            <consortium name="Ensembl"/>
        </authorList>
    </citation>
    <scope>IDENTIFICATION</scope>
</reference>
<dbReference type="InterPro" id="IPR050779">
    <property type="entry name" value="Transglutaminase"/>
</dbReference>
<evidence type="ECO:0000256" key="1">
    <source>
        <dbReference type="ARBA" id="ARBA00004123"/>
    </source>
</evidence>
<comment type="catalytic activity">
    <reaction evidence="40">
        <text>L-glutaminyl-[protein] + dopamine = 5-dopaminyl-L-glutamyl-[protein] + NH4(+)</text>
        <dbReference type="Rhea" id="RHEA:66556"/>
        <dbReference type="Rhea" id="RHEA-COMP:10207"/>
        <dbReference type="Rhea" id="RHEA-COMP:17053"/>
        <dbReference type="ChEBI" id="CHEBI:28938"/>
        <dbReference type="ChEBI" id="CHEBI:30011"/>
        <dbReference type="ChEBI" id="CHEBI:59905"/>
        <dbReference type="ChEBI" id="CHEBI:167175"/>
    </reaction>
    <physiologicalReaction direction="left-to-right" evidence="40">
        <dbReference type="Rhea" id="RHEA:66557"/>
    </physiologicalReaction>
</comment>
<keyword evidence="23" id="KW-0012">Acyltransferase</keyword>
<keyword evidence="14" id="KW-0808">Transferase</keyword>
<dbReference type="PANTHER" id="PTHR11590:SF6">
    <property type="entry name" value="PROTEIN-GLUTAMINE GAMMA-GLUTAMYLTRANSFERASE 2"/>
    <property type="match status" value="1"/>
</dbReference>
<dbReference type="InterPro" id="IPR002931">
    <property type="entry name" value="Transglutaminase-like"/>
</dbReference>
<comment type="catalytic activity">
    <reaction evidence="37">
        <text>L-glutaminyl-[protein] + H2O = L-glutamyl-[protein] + NH4(+)</text>
        <dbReference type="Rhea" id="RHEA:16441"/>
        <dbReference type="Rhea" id="RHEA-COMP:10207"/>
        <dbReference type="Rhea" id="RHEA-COMP:10208"/>
        <dbReference type="ChEBI" id="CHEBI:15377"/>
        <dbReference type="ChEBI" id="CHEBI:28938"/>
        <dbReference type="ChEBI" id="CHEBI:29973"/>
        <dbReference type="ChEBI" id="CHEBI:30011"/>
        <dbReference type="EC" id="3.5.1.44"/>
    </reaction>
    <physiologicalReaction direction="left-to-right" evidence="37">
        <dbReference type="Rhea" id="RHEA:16442"/>
    </physiologicalReaction>
</comment>
<comment type="subcellular location">
    <subcellularLocation>
        <location evidence="3">Cell membrane</location>
    </subcellularLocation>
    <subcellularLocation>
        <location evidence="4">Chromosome</location>
    </subcellularLocation>
    <subcellularLocation>
        <location evidence="6">Cytoplasm</location>
        <location evidence="6">Cytosol</location>
    </subcellularLocation>
    <subcellularLocation>
        <location evidence="2">Mitochondrion</location>
    </subcellularLocation>
    <subcellularLocation>
        <location evidence="1">Nucleus</location>
    </subcellularLocation>
    <subcellularLocation>
        <location evidence="5">Secreted</location>
        <location evidence="5">Extracellular space</location>
        <location evidence="5">Extracellular matrix</location>
    </subcellularLocation>
</comment>
<dbReference type="InterPro" id="IPR008958">
    <property type="entry name" value="Transglutaminase_C"/>
</dbReference>
<keyword evidence="21" id="KW-0472">Membrane</keyword>
<evidence type="ECO:0000256" key="29">
    <source>
        <dbReference type="ARBA" id="ARBA00041650"/>
    </source>
</evidence>
<evidence type="ECO:0000256" key="12">
    <source>
        <dbReference type="ARBA" id="ARBA00022530"/>
    </source>
</evidence>
<feature type="binding site" evidence="42">
    <location>
        <position position="431"/>
    </location>
    <ligand>
        <name>Ca(2+)</name>
        <dbReference type="ChEBI" id="CHEBI:29108"/>
    </ligand>
</feature>
<evidence type="ECO:0000256" key="38">
    <source>
        <dbReference type="ARBA" id="ARBA00047876"/>
    </source>
</evidence>
<keyword evidence="15 42" id="KW-0479">Metal-binding</keyword>
<organism evidence="44 45">
    <name type="scientific">Takifugu rubripes</name>
    <name type="common">Japanese pufferfish</name>
    <name type="synonym">Fugu rubripes</name>
    <dbReference type="NCBI Taxonomy" id="31033"/>
    <lineage>
        <taxon>Eukaryota</taxon>
        <taxon>Metazoa</taxon>
        <taxon>Chordata</taxon>
        <taxon>Craniata</taxon>
        <taxon>Vertebrata</taxon>
        <taxon>Euteleostomi</taxon>
        <taxon>Actinopterygii</taxon>
        <taxon>Neopterygii</taxon>
        <taxon>Teleostei</taxon>
        <taxon>Neoteleostei</taxon>
        <taxon>Acanthomorphata</taxon>
        <taxon>Eupercaria</taxon>
        <taxon>Tetraodontiformes</taxon>
        <taxon>Tetradontoidea</taxon>
        <taxon>Tetraodontidae</taxon>
        <taxon>Takifugu</taxon>
    </lineage>
</organism>
<keyword evidence="22" id="KW-0539">Nucleus</keyword>
<dbReference type="AlphaFoldDB" id="H2UTL3"/>
<dbReference type="Pfam" id="PF01841">
    <property type="entry name" value="Transglut_core"/>
    <property type="match status" value="1"/>
</dbReference>
<evidence type="ECO:0000313" key="44">
    <source>
        <dbReference type="Ensembl" id="ENSTRUP00000040287.3"/>
    </source>
</evidence>
<evidence type="ECO:0000256" key="6">
    <source>
        <dbReference type="ARBA" id="ARBA00004514"/>
    </source>
</evidence>
<name>H2UTL3_TAKRU</name>
<reference evidence="44" key="2">
    <citation type="submission" date="2025-08" db="UniProtKB">
        <authorList>
            <consortium name="Ensembl"/>
        </authorList>
    </citation>
    <scope>IDENTIFICATION</scope>
</reference>
<evidence type="ECO:0000256" key="35">
    <source>
        <dbReference type="ARBA" id="ARBA00043104"/>
    </source>
</evidence>
<evidence type="ECO:0000256" key="24">
    <source>
        <dbReference type="ARBA" id="ARBA00024222"/>
    </source>
</evidence>
<protein>
    <recommendedName>
        <fullName evidence="28">Protein-glutamine gamma-glutamyltransferase 2</fullName>
        <ecNumber evidence="24">2.3.2.13</ecNumber>
        <ecNumber evidence="27">3.5.1.44</ecNumber>
    </recommendedName>
    <alternativeName>
        <fullName evidence="31">Isopeptidase TGM2</fullName>
    </alternativeName>
    <alternativeName>
        <fullName evidence="33">Protein-glutamine deamidase TGM2</fullName>
    </alternativeName>
    <alternativeName>
        <fullName evidence="32">Protein-glutamine dopaminyltransferase TGM2</fullName>
    </alternativeName>
    <alternativeName>
        <fullName evidence="35">Protein-glutamine histaminyltransferase TGM2</fullName>
    </alternativeName>
    <alternativeName>
        <fullName evidence="36">Protein-glutamine noradrenalinyltransferase TGM2</fullName>
    </alternativeName>
    <alternativeName>
        <fullName evidence="34">Protein-glutamine serotonyltransferase TGM2</fullName>
    </alternativeName>
    <alternativeName>
        <fullName evidence="30">Tissue transglutaminase</fullName>
    </alternativeName>
    <alternativeName>
        <fullName evidence="29">Transglutaminase-2</fullName>
    </alternativeName>
</protein>
<dbReference type="Pfam" id="PF00868">
    <property type="entry name" value="Transglut_N"/>
    <property type="match status" value="1"/>
</dbReference>
<feature type="active site" evidence="41">
    <location>
        <position position="257"/>
    </location>
</feature>
<dbReference type="Gene3D" id="3.90.260.10">
    <property type="entry name" value="Transglutaminase-like"/>
    <property type="match status" value="1"/>
</dbReference>
<feature type="binding site" evidence="42">
    <location>
        <position position="426"/>
    </location>
    <ligand>
        <name>Ca(2+)</name>
        <dbReference type="ChEBI" id="CHEBI:29108"/>
    </ligand>
</feature>
<evidence type="ECO:0000256" key="15">
    <source>
        <dbReference type="ARBA" id="ARBA00022723"/>
    </source>
</evidence>
<dbReference type="GO" id="GO:0005634">
    <property type="term" value="C:nucleus"/>
    <property type="evidence" value="ECO:0007669"/>
    <property type="project" value="UniProtKB-SubCell"/>
</dbReference>
<dbReference type="GO" id="GO:0008233">
    <property type="term" value="F:peptidase activity"/>
    <property type="evidence" value="ECO:0007669"/>
    <property type="project" value="UniProtKB-KW"/>
</dbReference>
<evidence type="ECO:0000259" key="43">
    <source>
        <dbReference type="SMART" id="SM00460"/>
    </source>
</evidence>
<dbReference type="InParanoid" id="H2UTL3"/>
<comment type="catalytic activity">
    <reaction evidence="26">
        <text>L-glutaminyl-[protein] + L-lysyl-[protein] = [protein]-L-lysyl-N(6)-5-L-glutamyl-[protein] + NH4(+)</text>
        <dbReference type="Rhea" id="RHEA:54816"/>
        <dbReference type="Rhea" id="RHEA-COMP:9752"/>
        <dbReference type="Rhea" id="RHEA-COMP:10207"/>
        <dbReference type="Rhea" id="RHEA-COMP:14005"/>
        <dbReference type="ChEBI" id="CHEBI:28938"/>
        <dbReference type="ChEBI" id="CHEBI:29969"/>
        <dbReference type="ChEBI" id="CHEBI:30011"/>
        <dbReference type="ChEBI" id="CHEBI:138370"/>
        <dbReference type="EC" id="2.3.2.13"/>
    </reaction>
    <physiologicalReaction direction="left-to-right" evidence="26">
        <dbReference type="Rhea" id="RHEA:54817"/>
    </physiologicalReaction>
</comment>
<dbReference type="SMART" id="SM00460">
    <property type="entry name" value="TGc"/>
    <property type="match status" value="1"/>
</dbReference>
<dbReference type="Gene3D" id="2.60.40.10">
    <property type="entry name" value="Immunoglobulins"/>
    <property type="match status" value="3"/>
</dbReference>
<dbReference type="InterPro" id="IPR023608">
    <property type="entry name" value="Transglutaminase_animal"/>
</dbReference>
<evidence type="ECO:0000256" key="17">
    <source>
        <dbReference type="ARBA" id="ARBA00022801"/>
    </source>
</evidence>
<dbReference type="InterPro" id="IPR038765">
    <property type="entry name" value="Papain-like_cys_pep_sf"/>
</dbReference>
<evidence type="ECO:0000256" key="2">
    <source>
        <dbReference type="ARBA" id="ARBA00004173"/>
    </source>
</evidence>
<dbReference type="GO" id="GO:0007399">
    <property type="term" value="P:nervous system development"/>
    <property type="evidence" value="ECO:0007669"/>
    <property type="project" value="UniProtKB-ARBA"/>
</dbReference>
<dbReference type="GO" id="GO:0050568">
    <property type="term" value="F:protein-glutamine glutaminase activity"/>
    <property type="evidence" value="ECO:0007669"/>
    <property type="project" value="UniProtKB-EC"/>
</dbReference>
<keyword evidence="11" id="KW-0964">Secreted</keyword>
<evidence type="ECO:0000256" key="26">
    <source>
        <dbReference type="ARBA" id="ARBA00036876"/>
    </source>
</evidence>